<dbReference type="EMBL" id="QFBC01000011">
    <property type="protein sequence ID" value="PWE54264.1"/>
    <property type="molecule type" value="Genomic_DNA"/>
</dbReference>
<dbReference type="InterPro" id="IPR054491">
    <property type="entry name" value="MGH1-like_GH"/>
</dbReference>
<name>A0A2U2DLT0_9HYPH</name>
<evidence type="ECO:0000259" key="4">
    <source>
        <dbReference type="Pfam" id="PF22422"/>
    </source>
</evidence>
<evidence type="ECO:0000256" key="1">
    <source>
        <dbReference type="ARBA" id="ARBA00010833"/>
    </source>
</evidence>
<dbReference type="PANTHER" id="PTHR10412">
    <property type="entry name" value="MANNOSYL-OLIGOSACCHARIDE GLUCOSIDASE"/>
    <property type="match status" value="1"/>
</dbReference>
<sequence length="748" mass="81729">MRGHSTIPLSSAWNSWSTRPAELVYRPLGFKVTPVLYSSRLRWASLIEPRKDTVRFGRHCIGNRLIELETELAGTKISFRAGAVDPFVMRGSWSASAFGEWGTRFWLTLAVSAESGEIVRYDHEAGVALIEIDRRFLAVASADAPIQVTAHETIEALCSDFETNGYFYTATRGEAAPVIALRFNMEMMRSGAYGLAVADSAALAIEKARDALARQPDEVHALHSGRFDGALDAVRDIVGWNTIWDPVNNRAYTAVTRIWNLGDFAVWYNDQAFAALLSSVFDIDLARQNMAVALAGATPQGNVACIVTSNDAWVDRSQPPTGALVSWLCYLRSGERSVLEASYEALARNQRWWRQNRDPDGVGLISCGTGDVGGGLYKGTVFGARNETGMDNSATHDEAVYDPKTRTLSTFDLGLNCALATDAEMLGKIAAVLGKEADAAEFSGFAARSRELIRTELWDDERGIFANRQRTGGFVRSLSPTSFYPLVCGAASPQQAERLLAHLADPSTFGGAFLLPNATRDDPAFAENVYWRGRIWPNVNYMVWLGLRRYGFTAEATDLAQKSYDLFMQSWRNDRIAAENYNATTGEAMDQGDTDPFYIWAGLLPLMAAEETIGFDPWRGWTLTNDGQDVSAGPFLSPRGPAQVEIADGILRLSQSERPLLSTDLRGSLSALTFGTGHFGCVLDQGAADGTMLSLHHIGLDDVIMARLDDRHLSALPADNGVCFDLTGAKKGASLAIWHRSPASQTPA</sequence>
<feature type="domain" description="Mannosylglycerate hydrolase MGH1-like glycoside hydrolase" evidence="4">
    <location>
        <begin position="266"/>
        <end position="590"/>
    </location>
</feature>
<proteinExistence type="inferred from homology"/>
<comment type="similarity">
    <text evidence="1">Belongs to the glycosyl hydrolase 63 family.</text>
</comment>
<dbReference type="InterPro" id="IPR008928">
    <property type="entry name" value="6-hairpin_glycosidase_sf"/>
</dbReference>
<dbReference type="Gene3D" id="1.50.10.10">
    <property type="match status" value="1"/>
</dbReference>
<dbReference type="Pfam" id="PF22422">
    <property type="entry name" value="MGH1-like_GH"/>
    <property type="match status" value="1"/>
</dbReference>
<dbReference type="RefSeq" id="WP_109460288.1">
    <property type="nucleotide sequence ID" value="NZ_QFBC01000011.1"/>
</dbReference>
<dbReference type="SUPFAM" id="SSF48208">
    <property type="entry name" value="Six-hairpin glycosidases"/>
    <property type="match status" value="1"/>
</dbReference>
<dbReference type="Proteomes" id="UP000245252">
    <property type="component" value="Unassembled WGS sequence"/>
</dbReference>
<gene>
    <name evidence="5" type="ORF">DEM27_21415</name>
</gene>
<keyword evidence="2 5" id="KW-0378">Hydrolase</keyword>
<evidence type="ECO:0000256" key="2">
    <source>
        <dbReference type="ARBA" id="ARBA00022801"/>
    </source>
</evidence>
<dbReference type="PANTHER" id="PTHR10412:SF11">
    <property type="entry name" value="MANNOSYL-OLIGOSACCHARIDE GLUCOSIDASE"/>
    <property type="match status" value="1"/>
</dbReference>
<organism evidence="5 6">
    <name type="scientific">Metarhizobium album</name>
    <dbReference type="NCBI Taxonomy" id="2182425"/>
    <lineage>
        <taxon>Bacteria</taxon>
        <taxon>Pseudomonadati</taxon>
        <taxon>Pseudomonadota</taxon>
        <taxon>Alphaproteobacteria</taxon>
        <taxon>Hyphomicrobiales</taxon>
        <taxon>Rhizobiaceae</taxon>
        <taxon>Metarhizobium</taxon>
    </lineage>
</organism>
<evidence type="ECO:0000313" key="6">
    <source>
        <dbReference type="Proteomes" id="UP000245252"/>
    </source>
</evidence>
<dbReference type="InterPro" id="IPR012341">
    <property type="entry name" value="6hp_glycosidase-like_sf"/>
</dbReference>
<dbReference type="InterPro" id="IPR004888">
    <property type="entry name" value="Glycoside_hydrolase_63"/>
</dbReference>
<dbReference type="OrthoDB" id="9781878at2"/>
<evidence type="ECO:0000256" key="3">
    <source>
        <dbReference type="ARBA" id="ARBA00023295"/>
    </source>
</evidence>
<evidence type="ECO:0000313" key="5">
    <source>
        <dbReference type="EMBL" id="PWE54264.1"/>
    </source>
</evidence>
<protein>
    <submittedName>
        <fullName evidence="5">Glycoside hydrolase family 37</fullName>
    </submittedName>
</protein>
<dbReference type="AlphaFoldDB" id="A0A2U2DLT0"/>
<keyword evidence="6" id="KW-1185">Reference proteome</keyword>
<dbReference type="GO" id="GO:0009311">
    <property type="term" value="P:oligosaccharide metabolic process"/>
    <property type="evidence" value="ECO:0007669"/>
    <property type="project" value="InterPro"/>
</dbReference>
<dbReference type="GO" id="GO:0004573">
    <property type="term" value="F:Glc3Man9GlcNAc2 oligosaccharide glucosidase activity"/>
    <property type="evidence" value="ECO:0007669"/>
    <property type="project" value="InterPro"/>
</dbReference>
<dbReference type="GO" id="GO:0006487">
    <property type="term" value="P:protein N-linked glycosylation"/>
    <property type="evidence" value="ECO:0007669"/>
    <property type="project" value="TreeGrafter"/>
</dbReference>
<comment type="caution">
    <text evidence="5">The sequence shown here is derived from an EMBL/GenBank/DDBJ whole genome shotgun (WGS) entry which is preliminary data.</text>
</comment>
<keyword evidence="3" id="KW-0326">Glycosidase</keyword>
<reference evidence="5 6" key="1">
    <citation type="submission" date="2018-05" db="EMBL/GenBank/DDBJ databases">
        <title>The draft genome of strain NS-104.</title>
        <authorList>
            <person name="Hang P."/>
            <person name="Jiang J."/>
        </authorList>
    </citation>
    <scope>NUCLEOTIDE SEQUENCE [LARGE SCALE GENOMIC DNA]</scope>
    <source>
        <strain evidence="5 6">NS-104</strain>
    </source>
</reference>
<accession>A0A2U2DLT0</accession>